<gene>
    <name evidence="1" type="ORF">OKA104_LOCUS49783</name>
</gene>
<sequence length="179" mass="20448">GLQLLTIGQHDEEKPIFTMLDEQNIILTVHFVGTSFNCDHLMMQENLNRGRKISLNNFNCSYDNEINILSVSTLLPQHLITMQFDLIGPYFVGGLRLCLSDTSRTIDDDDKYTLQELDFCQFFYATNETLSTNPTINIKMTKVVNRTVGYTTDIDTIFSGIWIPTLTINSFADTLLFNE</sequence>
<accession>A0A820MCW1</accession>
<dbReference type="EMBL" id="CAJOAY010023890">
    <property type="protein sequence ID" value="CAF4369977.1"/>
    <property type="molecule type" value="Genomic_DNA"/>
</dbReference>
<proteinExistence type="predicted"/>
<reference evidence="1" key="1">
    <citation type="submission" date="2021-02" db="EMBL/GenBank/DDBJ databases">
        <authorList>
            <person name="Nowell W R."/>
        </authorList>
    </citation>
    <scope>NUCLEOTIDE SEQUENCE</scope>
</reference>
<evidence type="ECO:0000313" key="1">
    <source>
        <dbReference type="EMBL" id="CAF4369977.1"/>
    </source>
</evidence>
<dbReference type="AlphaFoldDB" id="A0A820MCW1"/>
<dbReference type="Proteomes" id="UP000663881">
    <property type="component" value="Unassembled WGS sequence"/>
</dbReference>
<evidence type="ECO:0000313" key="2">
    <source>
        <dbReference type="Proteomes" id="UP000663881"/>
    </source>
</evidence>
<organism evidence="1 2">
    <name type="scientific">Adineta steineri</name>
    <dbReference type="NCBI Taxonomy" id="433720"/>
    <lineage>
        <taxon>Eukaryota</taxon>
        <taxon>Metazoa</taxon>
        <taxon>Spiralia</taxon>
        <taxon>Gnathifera</taxon>
        <taxon>Rotifera</taxon>
        <taxon>Eurotatoria</taxon>
        <taxon>Bdelloidea</taxon>
        <taxon>Adinetida</taxon>
        <taxon>Adinetidae</taxon>
        <taxon>Adineta</taxon>
    </lineage>
</organism>
<feature type="non-terminal residue" evidence="1">
    <location>
        <position position="1"/>
    </location>
</feature>
<comment type="caution">
    <text evidence="1">The sequence shown here is derived from an EMBL/GenBank/DDBJ whole genome shotgun (WGS) entry which is preliminary data.</text>
</comment>
<protein>
    <submittedName>
        <fullName evidence="1">Uncharacterized protein</fullName>
    </submittedName>
</protein>
<name>A0A820MCW1_9BILA</name>